<dbReference type="Proteomes" id="UP000814033">
    <property type="component" value="Unassembled WGS sequence"/>
</dbReference>
<comment type="caution">
    <text evidence="1">The sequence shown here is derived from an EMBL/GenBank/DDBJ whole genome shotgun (WGS) entry which is preliminary data.</text>
</comment>
<evidence type="ECO:0000313" key="1">
    <source>
        <dbReference type="EMBL" id="KAI0050208.1"/>
    </source>
</evidence>
<gene>
    <name evidence="1" type="ORF">FA95DRAFT_1640530</name>
</gene>
<proteinExistence type="predicted"/>
<organism evidence="1 2">
    <name type="scientific">Auriscalpium vulgare</name>
    <dbReference type="NCBI Taxonomy" id="40419"/>
    <lineage>
        <taxon>Eukaryota</taxon>
        <taxon>Fungi</taxon>
        <taxon>Dikarya</taxon>
        <taxon>Basidiomycota</taxon>
        <taxon>Agaricomycotina</taxon>
        <taxon>Agaricomycetes</taxon>
        <taxon>Russulales</taxon>
        <taxon>Auriscalpiaceae</taxon>
        <taxon>Auriscalpium</taxon>
    </lineage>
</organism>
<keyword evidence="2" id="KW-1185">Reference proteome</keyword>
<dbReference type="EMBL" id="MU275864">
    <property type="protein sequence ID" value="KAI0050208.1"/>
    <property type="molecule type" value="Genomic_DNA"/>
</dbReference>
<sequence length="413" mass="46347">MPSSLPPPSERASTSNHHNSSNGGRAAAAGPSRAPSRRITNVAVPTNLIDTEHGHLLATKWMSTRKLKEMAESEGLVYKKGKFSMIEEQQLASAIEAYKSSTGIDDAAFSELVFAKDVKSKDNSFWSDLTSAVPMRPIIAVYHHVRRIYHPMGNRGSWMPAEDEALRAAVAEYGQQWENVSIRVNRRAADCRDRYRNHLQYSEGRTSGAWTKEEEDMLTQIVTEMTLHQGKDMDNDVFWGAVSLRMGSTRGRQQCRIKWTDSLSKTVKNRGNKPRWNAEDGYILVHKVDSLHVHDDTEIDWKTLPDAHWNFWSAHTLQRRWLTMKRSVRGYAEMSHAELMDILRVKKAHLPPTKQKVVSAEAVEDSEEEVDEEQGEGSAGPTGVPPPTMPAKAVRIAGLSRRDGSDDSDSNSS</sequence>
<reference evidence="1" key="2">
    <citation type="journal article" date="2022" name="New Phytol.">
        <title>Evolutionary transition to the ectomycorrhizal habit in the genomes of a hyperdiverse lineage of mushroom-forming fungi.</title>
        <authorList>
            <person name="Looney B."/>
            <person name="Miyauchi S."/>
            <person name="Morin E."/>
            <person name="Drula E."/>
            <person name="Courty P.E."/>
            <person name="Kohler A."/>
            <person name="Kuo A."/>
            <person name="LaButti K."/>
            <person name="Pangilinan J."/>
            <person name="Lipzen A."/>
            <person name="Riley R."/>
            <person name="Andreopoulos W."/>
            <person name="He G."/>
            <person name="Johnson J."/>
            <person name="Nolan M."/>
            <person name="Tritt A."/>
            <person name="Barry K.W."/>
            <person name="Grigoriev I.V."/>
            <person name="Nagy L.G."/>
            <person name="Hibbett D."/>
            <person name="Henrissat B."/>
            <person name="Matheny P.B."/>
            <person name="Labbe J."/>
            <person name="Martin F.M."/>
        </authorList>
    </citation>
    <scope>NUCLEOTIDE SEQUENCE</scope>
    <source>
        <strain evidence="1">FP105234-sp</strain>
    </source>
</reference>
<reference evidence="1" key="1">
    <citation type="submission" date="2021-02" db="EMBL/GenBank/DDBJ databases">
        <authorList>
            <consortium name="DOE Joint Genome Institute"/>
            <person name="Ahrendt S."/>
            <person name="Looney B.P."/>
            <person name="Miyauchi S."/>
            <person name="Morin E."/>
            <person name="Drula E."/>
            <person name="Courty P.E."/>
            <person name="Chicoki N."/>
            <person name="Fauchery L."/>
            <person name="Kohler A."/>
            <person name="Kuo A."/>
            <person name="Labutti K."/>
            <person name="Pangilinan J."/>
            <person name="Lipzen A."/>
            <person name="Riley R."/>
            <person name="Andreopoulos W."/>
            <person name="He G."/>
            <person name="Johnson J."/>
            <person name="Barry K.W."/>
            <person name="Grigoriev I.V."/>
            <person name="Nagy L."/>
            <person name="Hibbett D."/>
            <person name="Henrissat B."/>
            <person name="Matheny P.B."/>
            <person name="Labbe J."/>
            <person name="Martin F."/>
        </authorList>
    </citation>
    <scope>NUCLEOTIDE SEQUENCE</scope>
    <source>
        <strain evidence="1">FP105234-sp</strain>
    </source>
</reference>
<accession>A0ACB8S2B3</accession>
<protein>
    <submittedName>
        <fullName evidence="1">Uncharacterized protein</fullName>
    </submittedName>
</protein>
<name>A0ACB8S2B3_9AGAM</name>
<evidence type="ECO:0000313" key="2">
    <source>
        <dbReference type="Proteomes" id="UP000814033"/>
    </source>
</evidence>